<dbReference type="PIRSF" id="PIRSF016487">
    <property type="entry name" value="CYTH_UCP016487"/>
    <property type="match status" value="1"/>
</dbReference>
<keyword evidence="4" id="KW-1185">Reference proteome</keyword>
<dbReference type="PANTHER" id="PTHR40114:SF1">
    <property type="entry name" value="SLR0698 PROTEIN"/>
    <property type="match status" value="1"/>
</dbReference>
<dbReference type="GeneID" id="89511036"/>
<gene>
    <name evidence="3" type="ORF">SAMN02745229_03936</name>
</gene>
<dbReference type="Proteomes" id="UP000184278">
    <property type="component" value="Unassembled WGS sequence"/>
</dbReference>
<feature type="active site" description="Proton acceptor" evidence="1">
    <location>
        <position position="30"/>
    </location>
</feature>
<dbReference type="InterPro" id="IPR033469">
    <property type="entry name" value="CYTH-like_dom_sf"/>
</dbReference>
<evidence type="ECO:0000313" key="4">
    <source>
        <dbReference type="Proteomes" id="UP000184278"/>
    </source>
</evidence>
<dbReference type="PROSITE" id="PS51707">
    <property type="entry name" value="CYTH"/>
    <property type="match status" value="1"/>
</dbReference>
<reference evidence="4" key="1">
    <citation type="submission" date="2016-11" db="EMBL/GenBank/DDBJ databases">
        <authorList>
            <person name="Varghese N."/>
            <person name="Submissions S."/>
        </authorList>
    </citation>
    <scope>NUCLEOTIDE SEQUENCE [LARGE SCALE GENOMIC DNA]</scope>
    <source>
        <strain evidence="4">DSM 3071</strain>
    </source>
</reference>
<protein>
    <submittedName>
        <fullName evidence="3">CYTH domain-containing protein</fullName>
    </submittedName>
</protein>
<evidence type="ECO:0000313" key="3">
    <source>
        <dbReference type="EMBL" id="SHI98432.1"/>
    </source>
</evidence>
<dbReference type="AlphaFoldDB" id="A0A1M6FLB9"/>
<dbReference type="SUPFAM" id="SSF55154">
    <property type="entry name" value="CYTH-like phosphatases"/>
    <property type="match status" value="1"/>
</dbReference>
<dbReference type="InterPro" id="IPR023577">
    <property type="entry name" value="CYTH_domain"/>
</dbReference>
<name>A0A1M6FLB9_BUTFI</name>
<dbReference type="Pfam" id="PF01928">
    <property type="entry name" value="CYTH"/>
    <property type="match status" value="1"/>
</dbReference>
<dbReference type="Gene3D" id="2.40.320.10">
    <property type="entry name" value="Hypothetical Protein Pfu-838710-001"/>
    <property type="match status" value="1"/>
</dbReference>
<organism evidence="3 4">
    <name type="scientific">Butyrivibrio fibrisolvens DSM 3071</name>
    <dbReference type="NCBI Taxonomy" id="1121131"/>
    <lineage>
        <taxon>Bacteria</taxon>
        <taxon>Bacillati</taxon>
        <taxon>Bacillota</taxon>
        <taxon>Clostridia</taxon>
        <taxon>Lachnospirales</taxon>
        <taxon>Lachnospiraceae</taxon>
        <taxon>Butyrivibrio</taxon>
    </lineage>
</organism>
<dbReference type="InterPro" id="IPR012042">
    <property type="entry name" value="NeuTTM/CthTTM-like"/>
</dbReference>
<dbReference type="EMBL" id="FQXK01000052">
    <property type="protein sequence ID" value="SHI98432.1"/>
    <property type="molecule type" value="Genomic_DNA"/>
</dbReference>
<evidence type="ECO:0000256" key="1">
    <source>
        <dbReference type="PIRSR" id="PIRSR016487-1"/>
    </source>
</evidence>
<dbReference type="CDD" id="cd07761">
    <property type="entry name" value="CYTH-like_CthTTM-like"/>
    <property type="match status" value="1"/>
</dbReference>
<dbReference type="RefSeq" id="WP_330393681.1">
    <property type="nucleotide sequence ID" value="NZ_FQXK01000052.1"/>
</dbReference>
<proteinExistence type="predicted"/>
<accession>A0A1M6FLB9</accession>
<dbReference type="PANTHER" id="PTHR40114">
    <property type="entry name" value="SLR0698 PROTEIN"/>
    <property type="match status" value="1"/>
</dbReference>
<sequence>MGMEIEKKYTVKNLPDDLGKYEYHLIEQGYLNVHPAIRVRQEDDHYYMTYKGAAGVVAKEEYNMELDEASYKHMLKKADGNIITKKRYLVPINEDAFTKEYLEMHADDARALEDGKIKIELDVFEGFFEGLIIAEVEFPSLEASDNYHPASWFEKEVTGQKEYSNAQLTTLDKFVVEKT</sequence>
<dbReference type="STRING" id="1121131.SAMN02745229_03936"/>
<feature type="domain" description="CYTH" evidence="2">
    <location>
        <begin position="2"/>
        <end position="179"/>
    </location>
</feature>
<evidence type="ECO:0000259" key="2">
    <source>
        <dbReference type="PROSITE" id="PS51707"/>
    </source>
</evidence>